<dbReference type="GO" id="GO:0003677">
    <property type="term" value="F:DNA binding"/>
    <property type="evidence" value="ECO:0007669"/>
    <property type="project" value="InterPro"/>
</dbReference>
<evidence type="ECO:0000256" key="2">
    <source>
        <dbReference type="ARBA" id="ARBA00023163"/>
    </source>
</evidence>
<dbReference type="SUPFAM" id="SSF63562">
    <property type="entry name" value="RPB6/omega subunit-like"/>
    <property type="match status" value="1"/>
</dbReference>
<dbReference type="PROSITE" id="PS01111">
    <property type="entry name" value="RNA_POL_K_14KD"/>
    <property type="match status" value="1"/>
</dbReference>
<dbReference type="OrthoDB" id="259769at2759"/>
<evidence type="ECO:0000256" key="3">
    <source>
        <dbReference type="SAM" id="MobiDB-lite"/>
    </source>
</evidence>
<dbReference type="EMBL" id="RBNI01024969">
    <property type="protein sequence ID" value="RUO95887.1"/>
    <property type="molecule type" value="Genomic_DNA"/>
</dbReference>
<evidence type="ECO:0000256" key="1">
    <source>
        <dbReference type="ARBA" id="ARBA00022478"/>
    </source>
</evidence>
<comment type="caution">
    <text evidence="4">The sequence shown here is derived from an EMBL/GenBank/DDBJ whole genome shotgun (WGS) entry which is preliminary data.</text>
</comment>
<dbReference type="AlphaFoldDB" id="A0A432ZZH0"/>
<sequence>MSDYDDDGGDGGYEPTFDDYDDYEEPALDETDGGAGPSAPGGIAVLTSGMEADMTDDLNETGGASGEHKEKVTTPYMTKYERARILGTRALQIR</sequence>
<dbReference type="InterPro" id="IPR020708">
    <property type="entry name" value="DNA-dir_RNA_polK_14-18kDa_CS"/>
</dbReference>
<organism evidence="4 5">
    <name type="scientific">Jimgerdemannia flammicorona</name>
    <dbReference type="NCBI Taxonomy" id="994334"/>
    <lineage>
        <taxon>Eukaryota</taxon>
        <taxon>Fungi</taxon>
        <taxon>Fungi incertae sedis</taxon>
        <taxon>Mucoromycota</taxon>
        <taxon>Mucoromycotina</taxon>
        <taxon>Endogonomycetes</taxon>
        <taxon>Endogonales</taxon>
        <taxon>Endogonaceae</taxon>
        <taxon>Jimgerdemannia</taxon>
    </lineage>
</organism>
<keyword evidence="2" id="KW-0804">Transcription</keyword>
<feature type="region of interest" description="Disordered" evidence="3">
    <location>
        <begin position="1"/>
        <end position="73"/>
    </location>
</feature>
<dbReference type="GO" id="GO:0005665">
    <property type="term" value="C:RNA polymerase II, core complex"/>
    <property type="evidence" value="ECO:0007669"/>
    <property type="project" value="TreeGrafter"/>
</dbReference>
<dbReference type="GO" id="GO:0005736">
    <property type="term" value="C:RNA polymerase I complex"/>
    <property type="evidence" value="ECO:0007669"/>
    <property type="project" value="TreeGrafter"/>
</dbReference>
<dbReference type="Proteomes" id="UP000268093">
    <property type="component" value="Unassembled WGS sequence"/>
</dbReference>
<accession>A0A432ZZH0</accession>
<evidence type="ECO:0000313" key="4">
    <source>
        <dbReference type="EMBL" id="RUO95887.1"/>
    </source>
</evidence>
<proteinExistence type="predicted"/>
<keyword evidence="5" id="KW-1185">Reference proteome</keyword>
<dbReference type="GO" id="GO:0042797">
    <property type="term" value="P:tRNA transcription by RNA polymerase III"/>
    <property type="evidence" value="ECO:0007669"/>
    <property type="project" value="TreeGrafter"/>
</dbReference>
<dbReference type="PANTHER" id="PTHR47227:SF5">
    <property type="entry name" value="DNA-DIRECTED RNA POLYMERASES I, II, AND III SUBUNIT RPABC2"/>
    <property type="match status" value="1"/>
</dbReference>
<dbReference type="GO" id="GO:0003899">
    <property type="term" value="F:DNA-directed RNA polymerase activity"/>
    <property type="evidence" value="ECO:0007669"/>
    <property type="project" value="InterPro"/>
</dbReference>
<dbReference type="PANTHER" id="PTHR47227">
    <property type="entry name" value="DNA-DIRECTED RNA POLYMERASE SUBUNIT K"/>
    <property type="match status" value="1"/>
</dbReference>
<protein>
    <submittedName>
        <fullName evidence="4">Uncharacterized protein</fullName>
    </submittedName>
</protein>
<feature type="compositionally biased region" description="Acidic residues" evidence="3">
    <location>
        <begin position="16"/>
        <end position="32"/>
    </location>
</feature>
<name>A0A432ZZH0_9FUNG</name>
<reference evidence="4 5" key="1">
    <citation type="journal article" date="2018" name="New Phytol.">
        <title>Phylogenomics of Endogonaceae and evolution of mycorrhizas within Mucoromycota.</title>
        <authorList>
            <person name="Chang Y."/>
            <person name="Desiro A."/>
            <person name="Na H."/>
            <person name="Sandor L."/>
            <person name="Lipzen A."/>
            <person name="Clum A."/>
            <person name="Barry K."/>
            <person name="Grigoriev I.V."/>
            <person name="Martin F.M."/>
            <person name="Stajich J.E."/>
            <person name="Smith M.E."/>
            <person name="Bonito G."/>
            <person name="Spatafora J.W."/>
        </authorList>
    </citation>
    <scope>NUCLEOTIDE SEQUENCE [LARGE SCALE GENOMIC DNA]</scope>
    <source>
        <strain evidence="4 5">GMNB39</strain>
    </source>
</reference>
<dbReference type="InterPro" id="IPR036161">
    <property type="entry name" value="RPB6/omega-like_sf"/>
</dbReference>
<dbReference type="GO" id="GO:0006360">
    <property type="term" value="P:transcription by RNA polymerase I"/>
    <property type="evidence" value="ECO:0007669"/>
    <property type="project" value="TreeGrafter"/>
</dbReference>
<dbReference type="Gene3D" id="3.90.940.10">
    <property type="match status" value="1"/>
</dbReference>
<dbReference type="GO" id="GO:0006366">
    <property type="term" value="P:transcription by RNA polymerase II"/>
    <property type="evidence" value="ECO:0007669"/>
    <property type="project" value="TreeGrafter"/>
</dbReference>
<dbReference type="GO" id="GO:0005666">
    <property type="term" value="C:RNA polymerase III complex"/>
    <property type="evidence" value="ECO:0007669"/>
    <property type="project" value="TreeGrafter"/>
</dbReference>
<evidence type="ECO:0000313" key="5">
    <source>
        <dbReference type="Proteomes" id="UP000268093"/>
    </source>
</evidence>
<keyword evidence="1" id="KW-0240">DNA-directed RNA polymerase</keyword>
<gene>
    <name evidence="4" type="ORF">BC936DRAFT_143014</name>
</gene>